<dbReference type="Proteomes" id="UP000729733">
    <property type="component" value="Unassembled WGS sequence"/>
</dbReference>
<feature type="transmembrane region" description="Helical" evidence="6">
    <location>
        <begin position="61"/>
        <end position="83"/>
    </location>
</feature>
<name>A0A964FEE0_9CYAN</name>
<dbReference type="GO" id="GO:0043190">
    <property type="term" value="C:ATP-binding cassette (ABC) transporter complex"/>
    <property type="evidence" value="ECO:0007669"/>
    <property type="project" value="TreeGrafter"/>
</dbReference>
<keyword evidence="2" id="KW-1003">Cell membrane</keyword>
<evidence type="ECO:0000256" key="5">
    <source>
        <dbReference type="ARBA" id="ARBA00023136"/>
    </source>
</evidence>
<evidence type="ECO:0000256" key="4">
    <source>
        <dbReference type="ARBA" id="ARBA00022989"/>
    </source>
</evidence>
<keyword evidence="8" id="KW-1185">Reference proteome</keyword>
<dbReference type="GO" id="GO:0015920">
    <property type="term" value="P:lipopolysaccharide transport"/>
    <property type="evidence" value="ECO:0007669"/>
    <property type="project" value="TreeGrafter"/>
</dbReference>
<dbReference type="InterPro" id="IPR005495">
    <property type="entry name" value="LptG/LptF_permease"/>
</dbReference>
<feature type="transmembrane region" description="Helical" evidence="6">
    <location>
        <begin position="327"/>
        <end position="346"/>
    </location>
</feature>
<evidence type="ECO:0000256" key="3">
    <source>
        <dbReference type="ARBA" id="ARBA00022692"/>
    </source>
</evidence>
<feature type="transmembrane region" description="Helical" evidence="6">
    <location>
        <begin position="352"/>
        <end position="373"/>
    </location>
</feature>
<evidence type="ECO:0000256" key="6">
    <source>
        <dbReference type="SAM" id="Phobius"/>
    </source>
</evidence>
<dbReference type="PANTHER" id="PTHR33529">
    <property type="entry name" value="SLR0882 PROTEIN-RELATED"/>
    <property type="match status" value="1"/>
</dbReference>
<feature type="transmembrane region" description="Helical" evidence="6">
    <location>
        <begin position="104"/>
        <end position="125"/>
    </location>
</feature>
<accession>A0A964FEE0</accession>
<organism evidence="7 8">
    <name type="scientific">Waterburya agarophytonicola KI4</name>
    <dbReference type="NCBI Taxonomy" id="2874699"/>
    <lineage>
        <taxon>Bacteria</taxon>
        <taxon>Bacillati</taxon>
        <taxon>Cyanobacteriota</taxon>
        <taxon>Cyanophyceae</taxon>
        <taxon>Pleurocapsales</taxon>
        <taxon>Hyellaceae</taxon>
        <taxon>Waterburya</taxon>
        <taxon>Waterburya agarophytonicola</taxon>
    </lineage>
</organism>
<keyword evidence="5 6" id="KW-0472">Membrane</keyword>
<gene>
    <name evidence="7" type="ORF">I4641_02075</name>
</gene>
<comment type="caution">
    <text evidence="7">The sequence shown here is derived from an EMBL/GenBank/DDBJ whole genome shotgun (WGS) entry which is preliminary data.</text>
</comment>
<comment type="subcellular location">
    <subcellularLocation>
        <location evidence="1">Cell membrane</location>
        <topology evidence="1">Multi-pass membrane protein</topology>
    </subcellularLocation>
</comment>
<dbReference type="AlphaFoldDB" id="A0A964FEE0"/>
<feature type="transmembrane region" description="Helical" evidence="6">
    <location>
        <begin position="20"/>
        <end position="41"/>
    </location>
</feature>
<dbReference type="EMBL" id="JADWDC010000003">
    <property type="protein sequence ID" value="MCC0175767.1"/>
    <property type="molecule type" value="Genomic_DNA"/>
</dbReference>
<dbReference type="Pfam" id="PF03739">
    <property type="entry name" value="LptF_LptG"/>
    <property type="match status" value="1"/>
</dbReference>
<keyword evidence="4 6" id="KW-1133">Transmembrane helix</keyword>
<evidence type="ECO:0000313" key="7">
    <source>
        <dbReference type="EMBL" id="MCC0175767.1"/>
    </source>
</evidence>
<evidence type="ECO:0000256" key="1">
    <source>
        <dbReference type="ARBA" id="ARBA00004651"/>
    </source>
</evidence>
<evidence type="ECO:0000313" key="8">
    <source>
        <dbReference type="Proteomes" id="UP000729733"/>
    </source>
</evidence>
<keyword evidence="3 6" id="KW-0812">Transmembrane</keyword>
<evidence type="ECO:0000256" key="2">
    <source>
        <dbReference type="ARBA" id="ARBA00022475"/>
    </source>
</evidence>
<proteinExistence type="predicted"/>
<dbReference type="PANTHER" id="PTHR33529:SF6">
    <property type="entry name" value="YJGP_YJGQ FAMILY PERMEASE"/>
    <property type="match status" value="1"/>
</dbReference>
<dbReference type="RefSeq" id="WP_229638766.1">
    <property type="nucleotide sequence ID" value="NZ_JADWDC010000003.1"/>
</dbReference>
<sequence length="376" mass="42698">MRKNNCSIALLDRYLINQLIPHLLFAIAICTILSELIGISFEQIKFVAMEGLPVGIMAQVHYLKLPAFLALSLPLSLLMATIITYSKLSARNEIVAMGSYGISLYRMVAPAMAIALSMAGLMFALNEFVVPPANYQAAIILEQEWQVDRTQLAKYNKREIVYQKFVDDGIKSSLKFLFFADHFDGQDMQGITFLEYQDSQLSRIITAKIGRWSVRQELWQLFDGHQEIIDADGFYTQTKDFDLLLLQLSRDIFDYANHHRDNREMSIFELYQRLNVILHTNNKKILRQLKIAIHERYALPFSCLIFALLGTGLGMKTGTKTKSNGMAIAGMTIFIYYSAQFIATALTSNGFLPLLLGVWLPNCIGLFLSIYFLKPV</sequence>
<feature type="transmembrane region" description="Helical" evidence="6">
    <location>
        <begin position="297"/>
        <end position="315"/>
    </location>
</feature>
<protein>
    <submittedName>
        <fullName evidence="7">LptF/LptG family permease</fullName>
    </submittedName>
</protein>
<reference evidence="7" key="1">
    <citation type="journal article" date="2021" name="Antonie Van Leeuwenhoek">
        <title>Draft genome and description of Waterburya agarophytonicola gen. nov. sp. nov. (Pleurocapsales, Cyanobacteria): a seaweed symbiont.</title>
        <authorList>
            <person name="Bonthond G."/>
            <person name="Shalygin S."/>
            <person name="Bayer T."/>
            <person name="Weinberger F."/>
        </authorList>
    </citation>
    <scope>NUCLEOTIDE SEQUENCE</scope>
    <source>
        <strain evidence="7">KI4</strain>
    </source>
</reference>